<feature type="region of interest" description="Disordered" evidence="1">
    <location>
        <begin position="1"/>
        <end position="23"/>
    </location>
</feature>
<accession>A0A6C0DQY1</accession>
<sequence length="344" mass="38953">MFQNVTNGTRNTKRTKKARRGSTKVVKRKQRGGLFNNILYGGIYDPINDAIRKAIDRSAKRFVTSTLLTGLKSITAVSGIHEITKRIPIVKIITGLLLFSNMVANNKINALARTGIIKMLNKYAVYDKTKSPDFKGISYPHIWKDVDDENKTERIKGIVTALTSHDEDVDTEDRLKFIEALRVPSKEISTISWDNRNAWLNEHKLPTDLSFDVKKINTDVTESKEIKEEVATVIENLSDSEKTELDEKTKEIIPIVNNVLEIQGVESINNETQTPVEIMSKLDEAVDLEKTFETGALPQDIQEKITEHSNMGLTSSSAHDIHAEKNVGGKKTYKKRRVRKYVRM</sequence>
<proteinExistence type="predicted"/>
<name>A0A6C0DQY1_9ZZZZ</name>
<protein>
    <submittedName>
        <fullName evidence="2">Uncharacterized protein</fullName>
    </submittedName>
</protein>
<feature type="compositionally biased region" description="Basic residues" evidence="1">
    <location>
        <begin position="11"/>
        <end position="23"/>
    </location>
</feature>
<dbReference type="AlphaFoldDB" id="A0A6C0DQY1"/>
<evidence type="ECO:0000313" key="2">
    <source>
        <dbReference type="EMBL" id="QHT17985.1"/>
    </source>
</evidence>
<dbReference type="EMBL" id="MN739647">
    <property type="protein sequence ID" value="QHT17985.1"/>
    <property type="molecule type" value="Genomic_DNA"/>
</dbReference>
<evidence type="ECO:0000256" key="1">
    <source>
        <dbReference type="SAM" id="MobiDB-lite"/>
    </source>
</evidence>
<organism evidence="2">
    <name type="scientific">viral metagenome</name>
    <dbReference type="NCBI Taxonomy" id="1070528"/>
    <lineage>
        <taxon>unclassified sequences</taxon>
        <taxon>metagenomes</taxon>
        <taxon>organismal metagenomes</taxon>
    </lineage>
</organism>
<reference evidence="2" key="1">
    <citation type="journal article" date="2020" name="Nature">
        <title>Giant virus diversity and host interactions through global metagenomics.</title>
        <authorList>
            <person name="Schulz F."/>
            <person name="Roux S."/>
            <person name="Paez-Espino D."/>
            <person name="Jungbluth S."/>
            <person name="Walsh D.A."/>
            <person name="Denef V.J."/>
            <person name="McMahon K.D."/>
            <person name="Konstantinidis K.T."/>
            <person name="Eloe-Fadrosh E.A."/>
            <person name="Kyrpides N.C."/>
            <person name="Woyke T."/>
        </authorList>
    </citation>
    <scope>NUCLEOTIDE SEQUENCE</scope>
    <source>
        <strain evidence="2">GVMAG-M-3300023174-3</strain>
    </source>
</reference>
<feature type="compositionally biased region" description="Low complexity" evidence="1">
    <location>
        <begin position="1"/>
        <end position="10"/>
    </location>
</feature>